<dbReference type="InterPro" id="IPR038726">
    <property type="entry name" value="PDDEXK_AddAB-type"/>
</dbReference>
<dbReference type="InterPro" id="IPR027417">
    <property type="entry name" value="P-loop_NTPase"/>
</dbReference>
<evidence type="ECO:0000259" key="1">
    <source>
        <dbReference type="Pfam" id="PF12705"/>
    </source>
</evidence>
<gene>
    <name evidence="2" type="primary">addB</name>
    <name evidence="2" type="ORF">ACFQ4E_09415</name>
</gene>
<sequence length="498" mass="55159">RTEALVAGPAGGAEALWDRAEGRGALKVMEALAAEAEHGTDLDARGYADLFEAVLSRAEPVRRPDEAHPQVLIWGTIEARVMGADLLILGGLNEGSWPEVPAADPWLNRAMRAELGLLLPERRIGLSAHDFQQAAAAREVWFTRAARSDEAETVPARWLNRITNLMSGLPGRQGPEALAAMRARGQGWLSAARALERAEPVARAPRPAPVPPVEVRPRKLSVTEIRTLIRDPYAIYARHVLRLRPLDPLQPEPDALMRGTALHDAMEAFVGRSLHDPDALTPAEMRAEIARQLDALPFPLVRHLWAARVARVAESFCAEERERQAVARPGVFERKGRGEMADPAFTLTCKADRIDIDDGGNALIYDYKTGRPPTPKEQRHFDKQLLLEAALAERGGFDDLGPMSVRRAAYIGLGAEGGEVEAPLRTDPAEPFDPEKPRLTPAEIWAEFEELMRRYFDPGQGFTARRAMREDRMSGDYDQLARLGEWELSDAPEKQVLR</sequence>
<evidence type="ECO:0000313" key="2">
    <source>
        <dbReference type="EMBL" id="MFD1342634.1"/>
    </source>
</evidence>
<dbReference type="Proteomes" id="UP001597135">
    <property type="component" value="Unassembled WGS sequence"/>
</dbReference>
<dbReference type="NCBIfam" id="TIGR02786">
    <property type="entry name" value="addB_alphas"/>
    <property type="match status" value="1"/>
</dbReference>
<feature type="non-terminal residue" evidence="2">
    <location>
        <position position="1"/>
    </location>
</feature>
<evidence type="ECO:0000313" key="3">
    <source>
        <dbReference type="Proteomes" id="UP001597135"/>
    </source>
</evidence>
<dbReference type="SUPFAM" id="SSF52540">
    <property type="entry name" value="P-loop containing nucleoside triphosphate hydrolases"/>
    <property type="match status" value="1"/>
</dbReference>
<comment type="caution">
    <text evidence="2">The sequence shown here is derived from an EMBL/GenBank/DDBJ whole genome shotgun (WGS) entry which is preliminary data.</text>
</comment>
<name>A0ABW3ZHN8_9RHOB</name>
<accession>A0ABW3ZHN8</accession>
<dbReference type="InterPro" id="IPR011604">
    <property type="entry name" value="PDDEXK-like_dom_sf"/>
</dbReference>
<dbReference type="EMBL" id="JBHTMU010000013">
    <property type="protein sequence ID" value="MFD1342634.1"/>
    <property type="molecule type" value="Genomic_DNA"/>
</dbReference>
<reference evidence="3" key="1">
    <citation type="journal article" date="2019" name="Int. J. Syst. Evol. Microbiol.">
        <title>The Global Catalogue of Microorganisms (GCM) 10K type strain sequencing project: providing services to taxonomists for standard genome sequencing and annotation.</title>
        <authorList>
            <consortium name="The Broad Institute Genomics Platform"/>
            <consortium name="The Broad Institute Genome Sequencing Center for Infectious Disease"/>
            <person name="Wu L."/>
            <person name="Ma J."/>
        </authorList>
    </citation>
    <scope>NUCLEOTIDE SEQUENCE [LARGE SCALE GENOMIC DNA]</scope>
    <source>
        <strain evidence="3">CCUG 62953</strain>
    </source>
</reference>
<feature type="domain" description="PD-(D/E)XK endonuclease-like" evidence="1">
    <location>
        <begin position="220"/>
        <end position="416"/>
    </location>
</feature>
<protein>
    <submittedName>
        <fullName evidence="2">Double-strand break repair protein AddB</fullName>
    </submittedName>
</protein>
<dbReference type="Gene3D" id="3.90.320.10">
    <property type="match status" value="1"/>
</dbReference>
<dbReference type="RefSeq" id="WP_386802876.1">
    <property type="nucleotide sequence ID" value="NZ_JBHTMU010000013.1"/>
</dbReference>
<organism evidence="2 3">
    <name type="scientific">Litorisediminicola beolgyonensis</name>
    <dbReference type="NCBI Taxonomy" id="1173614"/>
    <lineage>
        <taxon>Bacteria</taxon>
        <taxon>Pseudomonadati</taxon>
        <taxon>Pseudomonadota</taxon>
        <taxon>Alphaproteobacteria</taxon>
        <taxon>Rhodobacterales</taxon>
        <taxon>Paracoccaceae</taxon>
        <taxon>Litorisediminicola</taxon>
    </lineage>
</organism>
<dbReference type="InterPro" id="IPR014153">
    <property type="entry name" value="Ds_break_AddB"/>
</dbReference>
<dbReference type="Pfam" id="PF12705">
    <property type="entry name" value="PDDEXK_1"/>
    <property type="match status" value="1"/>
</dbReference>
<keyword evidence="3" id="KW-1185">Reference proteome</keyword>
<proteinExistence type="predicted"/>